<sequence>MDPEYIQVHVLENDLVNNDEGADHQRGVQGGRHKVTWTAGSLFTQWSPPEERMYELSFMSAKIMKLCTSAYSYILEHFEEVSLCNFPGAVNDGTKNHHRQRQTDGETGENCL</sequence>
<protein>
    <submittedName>
        <fullName evidence="2">Kelch-like family member 10</fullName>
    </submittedName>
</protein>
<reference evidence="2" key="2">
    <citation type="submission" date="2016-06" db="EMBL/GenBank/DDBJ databases">
        <title>The genome of a short-lived fish provides insights into sex chromosome evolution and the genetic control of aging.</title>
        <authorList>
            <person name="Reichwald K."/>
            <person name="Felder M."/>
            <person name="Petzold A."/>
            <person name="Koch P."/>
            <person name="Groth M."/>
            <person name="Platzer M."/>
        </authorList>
    </citation>
    <scope>NUCLEOTIDE SEQUENCE</scope>
    <source>
        <tissue evidence="2">Brain</tissue>
    </source>
</reference>
<dbReference type="AlphaFoldDB" id="A0A1A7XYJ4"/>
<reference evidence="2" key="1">
    <citation type="submission" date="2016-05" db="EMBL/GenBank/DDBJ databases">
        <authorList>
            <person name="Lavstsen T."/>
            <person name="Jespersen J.S."/>
        </authorList>
    </citation>
    <scope>NUCLEOTIDE SEQUENCE</scope>
    <source>
        <tissue evidence="2">Brain</tissue>
    </source>
</reference>
<evidence type="ECO:0000313" key="2">
    <source>
        <dbReference type="EMBL" id="SBP23151.1"/>
    </source>
</evidence>
<evidence type="ECO:0000256" key="1">
    <source>
        <dbReference type="SAM" id="MobiDB-lite"/>
    </source>
</evidence>
<dbReference type="EMBL" id="HADX01000919">
    <property type="protein sequence ID" value="SBP23151.1"/>
    <property type="molecule type" value="Transcribed_RNA"/>
</dbReference>
<gene>
    <name evidence="2" type="primary">KLHL10</name>
</gene>
<organism evidence="2">
    <name type="scientific">Iconisemion striatum</name>
    <dbReference type="NCBI Taxonomy" id="60296"/>
    <lineage>
        <taxon>Eukaryota</taxon>
        <taxon>Metazoa</taxon>
        <taxon>Chordata</taxon>
        <taxon>Craniata</taxon>
        <taxon>Vertebrata</taxon>
        <taxon>Euteleostomi</taxon>
        <taxon>Actinopterygii</taxon>
        <taxon>Neopterygii</taxon>
        <taxon>Teleostei</taxon>
        <taxon>Neoteleostei</taxon>
        <taxon>Acanthomorphata</taxon>
        <taxon>Ovalentaria</taxon>
        <taxon>Atherinomorphae</taxon>
        <taxon>Cyprinodontiformes</taxon>
        <taxon>Nothobranchiidae</taxon>
        <taxon>Iconisemion</taxon>
    </lineage>
</organism>
<feature type="region of interest" description="Disordered" evidence="1">
    <location>
        <begin position="90"/>
        <end position="112"/>
    </location>
</feature>
<accession>A0A1A7XYJ4</accession>
<proteinExistence type="predicted"/>
<name>A0A1A7XYJ4_9TELE</name>